<evidence type="ECO:0000256" key="6">
    <source>
        <dbReference type="ARBA" id="ARBA00023136"/>
    </source>
</evidence>
<dbReference type="KEGG" id="btab:109037443"/>
<feature type="chain" id="PRO_5040331484" evidence="12">
    <location>
        <begin position="17"/>
        <end position="331"/>
    </location>
</feature>
<evidence type="ECO:0000256" key="4">
    <source>
        <dbReference type="ARBA" id="ARBA00022729"/>
    </source>
</evidence>
<dbReference type="InterPro" id="IPR036179">
    <property type="entry name" value="Ig-like_dom_sf"/>
</dbReference>
<dbReference type="Proteomes" id="UP001152759">
    <property type="component" value="Chromosome 5"/>
</dbReference>
<dbReference type="OrthoDB" id="6266590at2759"/>
<dbReference type="InterPro" id="IPR007110">
    <property type="entry name" value="Ig-like_dom"/>
</dbReference>
<dbReference type="SMART" id="SM00409">
    <property type="entry name" value="IG"/>
    <property type="match status" value="1"/>
</dbReference>
<dbReference type="Gene3D" id="2.60.40.10">
    <property type="entry name" value="Immunoglobulins"/>
    <property type="match status" value="2"/>
</dbReference>
<dbReference type="SMART" id="SM00060">
    <property type="entry name" value="FN3"/>
    <property type="match status" value="1"/>
</dbReference>
<keyword evidence="3 11" id="KW-0812">Transmembrane</keyword>
<keyword evidence="7" id="KW-1015">Disulfide bond</keyword>
<dbReference type="EMBL" id="OU963866">
    <property type="protein sequence ID" value="CAH0390413.1"/>
    <property type="molecule type" value="Genomic_DNA"/>
</dbReference>
<evidence type="ECO:0000313" key="15">
    <source>
        <dbReference type="EMBL" id="CAH0390413.1"/>
    </source>
</evidence>
<reference evidence="15" key="1">
    <citation type="submission" date="2021-12" db="EMBL/GenBank/DDBJ databases">
        <authorList>
            <person name="King R."/>
        </authorList>
    </citation>
    <scope>NUCLEOTIDE SEQUENCE</scope>
</reference>
<dbReference type="GO" id="GO:0071222">
    <property type="term" value="P:cellular response to lipopolysaccharide"/>
    <property type="evidence" value="ECO:0007669"/>
    <property type="project" value="TreeGrafter"/>
</dbReference>
<evidence type="ECO:0000256" key="9">
    <source>
        <dbReference type="ARBA" id="ARBA00023180"/>
    </source>
</evidence>
<dbReference type="PANTHER" id="PTHR25466">
    <property type="entry name" value="T-LYMPHOCYTE ACTIVATION ANTIGEN"/>
    <property type="match status" value="1"/>
</dbReference>
<evidence type="ECO:0000256" key="5">
    <source>
        <dbReference type="ARBA" id="ARBA00022989"/>
    </source>
</evidence>
<dbReference type="GO" id="GO:0009897">
    <property type="term" value="C:external side of plasma membrane"/>
    <property type="evidence" value="ECO:0007669"/>
    <property type="project" value="TreeGrafter"/>
</dbReference>
<dbReference type="InterPro" id="IPR013783">
    <property type="entry name" value="Ig-like_fold"/>
</dbReference>
<dbReference type="GO" id="GO:0007166">
    <property type="term" value="P:cell surface receptor signaling pathway"/>
    <property type="evidence" value="ECO:0007669"/>
    <property type="project" value="TreeGrafter"/>
</dbReference>
<evidence type="ECO:0000256" key="1">
    <source>
        <dbReference type="ARBA" id="ARBA00004251"/>
    </source>
</evidence>
<keyword evidence="16" id="KW-1185">Reference proteome</keyword>
<evidence type="ECO:0000256" key="2">
    <source>
        <dbReference type="ARBA" id="ARBA00022475"/>
    </source>
</evidence>
<evidence type="ECO:0000256" key="7">
    <source>
        <dbReference type="ARBA" id="ARBA00023157"/>
    </source>
</evidence>
<dbReference type="GO" id="GO:0006955">
    <property type="term" value="P:immune response"/>
    <property type="evidence" value="ECO:0007669"/>
    <property type="project" value="TreeGrafter"/>
</dbReference>
<dbReference type="SUPFAM" id="SSF49265">
    <property type="entry name" value="Fibronectin type III"/>
    <property type="match status" value="1"/>
</dbReference>
<evidence type="ECO:0000313" key="16">
    <source>
        <dbReference type="Proteomes" id="UP001152759"/>
    </source>
</evidence>
<dbReference type="AlphaFoldDB" id="A0A9P0ADI9"/>
<dbReference type="PROSITE" id="PS50853">
    <property type="entry name" value="FN3"/>
    <property type="match status" value="1"/>
</dbReference>
<keyword evidence="6 11" id="KW-0472">Membrane</keyword>
<feature type="domain" description="Fibronectin type-III" evidence="14">
    <location>
        <begin position="120"/>
        <end position="216"/>
    </location>
</feature>
<keyword evidence="8" id="KW-0675">Receptor</keyword>
<feature type="signal peptide" evidence="12">
    <location>
        <begin position="1"/>
        <end position="16"/>
    </location>
</feature>
<evidence type="ECO:0000256" key="10">
    <source>
        <dbReference type="ARBA" id="ARBA00023319"/>
    </source>
</evidence>
<protein>
    <submittedName>
        <fullName evidence="15">Uncharacterized protein</fullName>
    </submittedName>
</protein>
<dbReference type="InterPro" id="IPR003599">
    <property type="entry name" value="Ig_sub"/>
</dbReference>
<name>A0A9P0ADI9_BEMTA</name>
<accession>A0A9P0ADI9</accession>
<dbReference type="InterPro" id="IPR051713">
    <property type="entry name" value="T-cell_Activation_Regulation"/>
</dbReference>
<dbReference type="CDD" id="cd00063">
    <property type="entry name" value="FN3"/>
    <property type="match status" value="1"/>
</dbReference>
<comment type="subcellular location">
    <subcellularLocation>
        <location evidence="1">Cell membrane</location>
        <topology evidence="1">Single-pass type I membrane protein</topology>
    </subcellularLocation>
</comment>
<dbReference type="Pfam" id="PF00041">
    <property type="entry name" value="fn3"/>
    <property type="match status" value="1"/>
</dbReference>
<keyword evidence="5 11" id="KW-1133">Transmembrane helix</keyword>
<keyword evidence="9" id="KW-0325">Glycoprotein</keyword>
<organism evidence="15 16">
    <name type="scientific">Bemisia tabaci</name>
    <name type="common">Sweetpotato whitefly</name>
    <name type="synonym">Aleurodes tabaci</name>
    <dbReference type="NCBI Taxonomy" id="7038"/>
    <lineage>
        <taxon>Eukaryota</taxon>
        <taxon>Metazoa</taxon>
        <taxon>Ecdysozoa</taxon>
        <taxon>Arthropoda</taxon>
        <taxon>Hexapoda</taxon>
        <taxon>Insecta</taxon>
        <taxon>Pterygota</taxon>
        <taxon>Neoptera</taxon>
        <taxon>Paraneoptera</taxon>
        <taxon>Hemiptera</taxon>
        <taxon>Sternorrhyncha</taxon>
        <taxon>Aleyrodoidea</taxon>
        <taxon>Aleyrodidae</taxon>
        <taxon>Aleyrodinae</taxon>
        <taxon>Bemisia</taxon>
    </lineage>
</organism>
<evidence type="ECO:0000256" key="8">
    <source>
        <dbReference type="ARBA" id="ARBA00023170"/>
    </source>
</evidence>
<dbReference type="PANTHER" id="PTHR25466:SF14">
    <property type="entry name" value="BUTYROPHILIN SUBFAMILY 2 MEMBER A2-LIKE-RELATED"/>
    <property type="match status" value="1"/>
</dbReference>
<keyword evidence="10" id="KW-0393">Immunoglobulin domain</keyword>
<evidence type="ECO:0000259" key="13">
    <source>
        <dbReference type="PROSITE" id="PS50835"/>
    </source>
</evidence>
<dbReference type="PROSITE" id="PS50835">
    <property type="entry name" value="IG_LIKE"/>
    <property type="match status" value="1"/>
</dbReference>
<gene>
    <name evidence="15" type="ORF">BEMITA_LOCUS9137</name>
</gene>
<feature type="transmembrane region" description="Helical" evidence="11">
    <location>
        <begin position="238"/>
        <end position="261"/>
    </location>
</feature>
<dbReference type="SUPFAM" id="SSF48726">
    <property type="entry name" value="Immunoglobulin"/>
    <property type="match status" value="1"/>
</dbReference>
<proteinExistence type="predicted"/>
<keyword evidence="2" id="KW-1003">Cell membrane</keyword>
<dbReference type="InterPro" id="IPR003961">
    <property type="entry name" value="FN3_dom"/>
</dbReference>
<evidence type="ECO:0000256" key="12">
    <source>
        <dbReference type="SAM" id="SignalP"/>
    </source>
</evidence>
<evidence type="ECO:0000256" key="11">
    <source>
        <dbReference type="SAM" id="Phobius"/>
    </source>
</evidence>
<evidence type="ECO:0000259" key="14">
    <source>
        <dbReference type="PROSITE" id="PS50853"/>
    </source>
</evidence>
<sequence>MVIRFLNIFFAYLCLGMPVGGNSPSEDKSHITQYVLKVDQNSNVTLPCLYDKHVTTVATGSLAWFREGKNEKSIHHSKVLPNGSLFLIDVSIMDEGVYKCVMQGEKDTDLSIATLNIRSTPGLIKNITVIPSSVLAVVRWEKPENGGYSITSYTLRYRTLDEDIWQSFMSGHIPSTINQVDVYKLEPNTTYVFQIWANNKLGSGTVNELEFTTQHSRKEVELARHLLVGAETFDTRTWLVAVFLVFSALIFLGFGTCFIFYREYRKSSSKENGDEDTEEVMELVPHIITNPGYHDENQRWSTSEPDEEFYQITFHLNNSVQLTNKSKSVNI</sequence>
<keyword evidence="4 12" id="KW-0732">Signal</keyword>
<feature type="domain" description="Ig-like" evidence="13">
    <location>
        <begin position="24"/>
        <end position="111"/>
    </location>
</feature>
<evidence type="ECO:0000256" key="3">
    <source>
        <dbReference type="ARBA" id="ARBA00022692"/>
    </source>
</evidence>
<dbReference type="InterPro" id="IPR036116">
    <property type="entry name" value="FN3_sf"/>
</dbReference>